<proteinExistence type="inferred from homology"/>
<dbReference type="Pfam" id="PF08281">
    <property type="entry name" value="Sigma70_r4_2"/>
    <property type="match status" value="1"/>
</dbReference>
<comment type="caution">
    <text evidence="8">The sequence shown here is derived from an EMBL/GenBank/DDBJ whole genome shotgun (WGS) entry which is preliminary data.</text>
</comment>
<comment type="similarity">
    <text evidence="1">Belongs to the sigma-70 factor family. ECF subfamily.</text>
</comment>
<evidence type="ECO:0000256" key="3">
    <source>
        <dbReference type="ARBA" id="ARBA00023082"/>
    </source>
</evidence>
<organism evidence="8 9">
    <name type="scientific">Nostocoides veronense</name>
    <dbReference type="NCBI Taxonomy" id="330836"/>
    <lineage>
        <taxon>Bacteria</taxon>
        <taxon>Bacillati</taxon>
        <taxon>Actinomycetota</taxon>
        <taxon>Actinomycetes</taxon>
        <taxon>Micrococcales</taxon>
        <taxon>Intrasporangiaceae</taxon>
        <taxon>Nostocoides</taxon>
    </lineage>
</organism>
<keyword evidence="4" id="KW-0238">DNA-binding</keyword>
<keyword evidence="9" id="KW-1185">Reference proteome</keyword>
<evidence type="ECO:0000256" key="4">
    <source>
        <dbReference type="ARBA" id="ARBA00023125"/>
    </source>
</evidence>
<dbReference type="InterPro" id="IPR014284">
    <property type="entry name" value="RNA_pol_sigma-70_dom"/>
</dbReference>
<gene>
    <name evidence="8" type="ORF">GCM10009811_25080</name>
</gene>
<dbReference type="InterPro" id="IPR014325">
    <property type="entry name" value="RNA_pol_sigma-E_actinobac"/>
</dbReference>
<dbReference type="InterPro" id="IPR039425">
    <property type="entry name" value="RNA_pol_sigma-70-like"/>
</dbReference>
<dbReference type="Gene3D" id="1.10.1740.10">
    <property type="match status" value="1"/>
</dbReference>
<evidence type="ECO:0000256" key="1">
    <source>
        <dbReference type="ARBA" id="ARBA00010641"/>
    </source>
</evidence>
<dbReference type="PANTHER" id="PTHR43133">
    <property type="entry name" value="RNA POLYMERASE ECF-TYPE SIGMA FACTO"/>
    <property type="match status" value="1"/>
</dbReference>
<dbReference type="EMBL" id="BAAAPO010000039">
    <property type="protein sequence ID" value="GAA1800180.1"/>
    <property type="molecule type" value="Genomic_DNA"/>
</dbReference>
<dbReference type="InterPro" id="IPR007627">
    <property type="entry name" value="RNA_pol_sigma70_r2"/>
</dbReference>
<accession>A0ABN2LV15</accession>
<dbReference type="NCBIfam" id="TIGR02937">
    <property type="entry name" value="sigma70-ECF"/>
    <property type="match status" value="1"/>
</dbReference>
<dbReference type="PANTHER" id="PTHR43133:SF50">
    <property type="entry name" value="ECF RNA POLYMERASE SIGMA FACTOR SIGM"/>
    <property type="match status" value="1"/>
</dbReference>
<feature type="domain" description="RNA polymerase sigma factor 70 region 4 type 2" evidence="7">
    <location>
        <begin position="122"/>
        <end position="174"/>
    </location>
</feature>
<protein>
    <submittedName>
        <fullName evidence="8">SigE family RNA polymerase sigma factor</fullName>
    </submittedName>
</protein>
<feature type="domain" description="RNA polymerase sigma-70 region 2" evidence="6">
    <location>
        <begin position="32"/>
        <end position="88"/>
    </location>
</feature>
<dbReference type="InterPro" id="IPR013249">
    <property type="entry name" value="RNA_pol_sigma70_r4_t2"/>
</dbReference>
<name>A0ABN2LV15_9MICO</name>
<evidence type="ECO:0000256" key="2">
    <source>
        <dbReference type="ARBA" id="ARBA00023015"/>
    </source>
</evidence>
<dbReference type="InterPro" id="IPR013325">
    <property type="entry name" value="RNA_pol_sigma_r2"/>
</dbReference>
<evidence type="ECO:0000313" key="9">
    <source>
        <dbReference type="Proteomes" id="UP001499938"/>
    </source>
</evidence>
<keyword evidence="5" id="KW-0804">Transcription</keyword>
<dbReference type="SUPFAM" id="SSF88659">
    <property type="entry name" value="Sigma3 and sigma4 domains of RNA polymerase sigma factors"/>
    <property type="match status" value="1"/>
</dbReference>
<dbReference type="Proteomes" id="UP001499938">
    <property type="component" value="Unassembled WGS sequence"/>
</dbReference>
<dbReference type="InterPro" id="IPR013324">
    <property type="entry name" value="RNA_pol_sigma_r3/r4-like"/>
</dbReference>
<dbReference type="CDD" id="cd06171">
    <property type="entry name" value="Sigma70_r4"/>
    <property type="match status" value="1"/>
</dbReference>
<evidence type="ECO:0000256" key="5">
    <source>
        <dbReference type="ARBA" id="ARBA00023163"/>
    </source>
</evidence>
<evidence type="ECO:0000259" key="6">
    <source>
        <dbReference type="Pfam" id="PF04542"/>
    </source>
</evidence>
<dbReference type="Gene3D" id="1.10.10.10">
    <property type="entry name" value="Winged helix-like DNA-binding domain superfamily/Winged helix DNA-binding domain"/>
    <property type="match status" value="1"/>
</dbReference>
<keyword evidence="2" id="KW-0805">Transcription regulation</keyword>
<dbReference type="Pfam" id="PF04542">
    <property type="entry name" value="Sigma70_r2"/>
    <property type="match status" value="1"/>
</dbReference>
<dbReference type="SUPFAM" id="SSF88946">
    <property type="entry name" value="Sigma2 domain of RNA polymerase sigma factors"/>
    <property type="match status" value="1"/>
</dbReference>
<dbReference type="InterPro" id="IPR036388">
    <property type="entry name" value="WH-like_DNA-bd_sf"/>
</dbReference>
<evidence type="ECO:0000259" key="7">
    <source>
        <dbReference type="Pfam" id="PF08281"/>
    </source>
</evidence>
<sequence>MSLVARTSGELAALSADQALEVLYAAQWTPMVRLAWLLVRDQGAAEDIVQDALVALHRRWDHLQDKEQAVGYLRRSVVNASRSVLRHRSVERDYLIKAGPEAERESVAPSAEHSALGSLGNQAMLAALQHLPRRQREVLILRYYSDLSEAQIADTLGIAPGSVKAHAHRGLVALRSHLDDPTRSHREDSP</sequence>
<keyword evidence="3" id="KW-0731">Sigma factor</keyword>
<evidence type="ECO:0000313" key="8">
    <source>
        <dbReference type="EMBL" id="GAA1800180.1"/>
    </source>
</evidence>
<reference evidence="8 9" key="1">
    <citation type="journal article" date="2019" name="Int. J. Syst. Evol. Microbiol.">
        <title>The Global Catalogue of Microorganisms (GCM) 10K type strain sequencing project: providing services to taxonomists for standard genome sequencing and annotation.</title>
        <authorList>
            <consortium name="The Broad Institute Genomics Platform"/>
            <consortium name="The Broad Institute Genome Sequencing Center for Infectious Disease"/>
            <person name="Wu L."/>
            <person name="Ma J."/>
        </authorList>
    </citation>
    <scope>NUCLEOTIDE SEQUENCE [LARGE SCALE GENOMIC DNA]</scope>
    <source>
        <strain evidence="8 9">JCM 15592</strain>
    </source>
</reference>
<dbReference type="NCBIfam" id="TIGR02983">
    <property type="entry name" value="SigE-fam_strep"/>
    <property type="match status" value="1"/>
</dbReference>